<protein>
    <submittedName>
        <fullName evidence="4">Uncharacterized protein</fullName>
    </submittedName>
</protein>
<dbReference type="PANTHER" id="PTHR45586:SF1">
    <property type="entry name" value="LIPOPOLYSACCHARIDE ASSEMBLY PROTEIN B"/>
    <property type="match status" value="1"/>
</dbReference>
<keyword evidence="1" id="KW-0677">Repeat</keyword>
<name>A0A1F7SFF6_9BACT</name>
<dbReference type="AlphaFoldDB" id="A0A1F7SFF6"/>
<keyword evidence="2 3" id="KW-0802">TPR repeat</keyword>
<feature type="repeat" description="TPR" evidence="3">
    <location>
        <begin position="603"/>
        <end position="636"/>
    </location>
</feature>
<sequence length="649" mass="75367">MIKEKYVLVELAQKALQRGDVDKAVSEYESALKLDQSDFNLHNTLGDLYVKKNRIPEAIREYSLVAENQKEKGFFLKSVALYKKISRLSPDMPEPYEKMAELYTELKLYFEAKTNYQWLLDYYEGKKEKRKKVEVFKKLLNLEPGNVDLRRKFLQMCIDGGMQIEASSEFVKLGNELFKKGERREAVILFDKAVQFNPGSFTCYKGLGKCFFDEGDMDKAIQLFKKTLSLNPDDIDSLAFLARCYCRIELNEKAIDVFIKILNLEPSLTETRERLARLYLRNGAIEEAKTEFIKVVNDFIFRKEFSEAISLLEGLSGEAIFDYKMREKFASVLKMAGEKRRAVEEYESLVKNYEDNKIYEKAIKALKEIVSIDPDFPRSKERINELLKKFLAHEKTEKEYSLKVKDDDGLEEIEKLLKQGLVEEAIKFLEGKEEKREVEKTEKSNMADYKGETTDIKPKLKVRGNEEGTKEFFDLGEILKGEMDPFNQDGKKEKKNLVEEDKFLENIFTHFKENIEKQIDSEDYSTHYNLGLAYMEMELFDDAIKEFQKASKDPLIKAGVEKKFLDYCNLIGNCFVKIGLFEEAERALENGLGTPGYEAKDYISLKISKGIILENLKNYQGALRVYADILSIEPENKEAKEKIKELKNK</sequence>
<organism evidence="4 5">
    <name type="scientific">Candidatus Schekmanbacteria bacterium RIFCSPLOWO2_12_FULL_38_15</name>
    <dbReference type="NCBI Taxonomy" id="1817883"/>
    <lineage>
        <taxon>Bacteria</taxon>
        <taxon>Candidatus Schekmaniibacteriota</taxon>
    </lineage>
</organism>
<dbReference type="PROSITE" id="PS50005">
    <property type="entry name" value="TPR"/>
    <property type="match status" value="5"/>
</dbReference>
<dbReference type="Pfam" id="PF13414">
    <property type="entry name" value="TPR_11"/>
    <property type="match status" value="1"/>
</dbReference>
<dbReference type="EMBL" id="MGDI01000031">
    <property type="protein sequence ID" value="OGL52512.1"/>
    <property type="molecule type" value="Genomic_DNA"/>
</dbReference>
<dbReference type="Pfam" id="PF14559">
    <property type="entry name" value="TPR_19"/>
    <property type="match status" value="1"/>
</dbReference>
<dbReference type="SMART" id="SM00028">
    <property type="entry name" value="TPR"/>
    <property type="match status" value="10"/>
</dbReference>
<dbReference type="SUPFAM" id="SSF48452">
    <property type="entry name" value="TPR-like"/>
    <property type="match status" value="3"/>
</dbReference>
<feature type="repeat" description="TPR" evidence="3">
    <location>
        <begin position="343"/>
        <end position="376"/>
    </location>
</feature>
<dbReference type="Gene3D" id="1.25.40.10">
    <property type="entry name" value="Tetratricopeptide repeat domain"/>
    <property type="match status" value="4"/>
</dbReference>
<evidence type="ECO:0000256" key="2">
    <source>
        <dbReference type="ARBA" id="ARBA00022803"/>
    </source>
</evidence>
<dbReference type="Proteomes" id="UP000178082">
    <property type="component" value="Unassembled WGS sequence"/>
</dbReference>
<dbReference type="Pfam" id="PF13181">
    <property type="entry name" value="TPR_8"/>
    <property type="match status" value="1"/>
</dbReference>
<dbReference type="InterPro" id="IPR051012">
    <property type="entry name" value="CellSynth/LPSAsmb/PSIAsmb"/>
</dbReference>
<evidence type="ECO:0000256" key="3">
    <source>
        <dbReference type="PROSITE-ProRule" id="PRU00339"/>
    </source>
</evidence>
<feature type="repeat" description="TPR" evidence="3">
    <location>
        <begin position="5"/>
        <end position="38"/>
    </location>
</feature>
<evidence type="ECO:0000256" key="1">
    <source>
        <dbReference type="ARBA" id="ARBA00022737"/>
    </source>
</evidence>
<dbReference type="PANTHER" id="PTHR45586">
    <property type="entry name" value="TPR REPEAT-CONTAINING PROTEIN PA4667"/>
    <property type="match status" value="1"/>
</dbReference>
<accession>A0A1F7SFF6</accession>
<evidence type="ECO:0000313" key="4">
    <source>
        <dbReference type="EMBL" id="OGL52512.1"/>
    </source>
</evidence>
<feature type="repeat" description="TPR" evidence="3">
    <location>
        <begin position="201"/>
        <end position="234"/>
    </location>
</feature>
<feature type="repeat" description="TPR" evidence="3">
    <location>
        <begin position="167"/>
        <end position="200"/>
    </location>
</feature>
<evidence type="ECO:0000313" key="5">
    <source>
        <dbReference type="Proteomes" id="UP000178082"/>
    </source>
</evidence>
<dbReference type="PROSITE" id="PS50293">
    <property type="entry name" value="TPR_REGION"/>
    <property type="match status" value="1"/>
</dbReference>
<dbReference type="InterPro" id="IPR019734">
    <property type="entry name" value="TPR_rpt"/>
</dbReference>
<dbReference type="STRING" id="1817883.A3G31_11035"/>
<reference evidence="4 5" key="1">
    <citation type="journal article" date="2016" name="Nat. Commun.">
        <title>Thousands of microbial genomes shed light on interconnected biogeochemical processes in an aquifer system.</title>
        <authorList>
            <person name="Anantharaman K."/>
            <person name="Brown C.T."/>
            <person name="Hug L.A."/>
            <person name="Sharon I."/>
            <person name="Castelle C.J."/>
            <person name="Probst A.J."/>
            <person name="Thomas B.C."/>
            <person name="Singh A."/>
            <person name="Wilkins M.J."/>
            <person name="Karaoz U."/>
            <person name="Brodie E.L."/>
            <person name="Williams K.H."/>
            <person name="Hubbard S.S."/>
            <person name="Banfield J.F."/>
        </authorList>
    </citation>
    <scope>NUCLEOTIDE SEQUENCE [LARGE SCALE GENOMIC DNA]</scope>
</reference>
<comment type="caution">
    <text evidence="4">The sequence shown here is derived from an EMBL/GenBank/DDBJ whole genome shotgun (WGS) entry which is preliminary data.</text>
</comment>
<proteinExistence type="predicted"/>
<dbReference type="InterPro" id="IPR011990">
    <property type="entry name" value="TPR-like_helical_dom_sf"/>
</dbReference>
<gene>
    <name evidence="4" type="ORF">A3G31_11035</name>
</gene>